<keyword evidence="3" id="KW-1185">Reference proteome</keyword>
<dbReference type="Proteomes" id="UP000646211">
    <property type="component" value="Unassembled WGS sequence"/>
</dbReference>
<dbReference type="RefSeq" id="WP_194311795.1">
    <property type="nucleotide sequence ID" value="NZ_JADHEC010000014.1"/>
</dbReference>
<dbReference type="Gene3D" id="3.30.870.10">
    <property type="entry name" value="Endonuclease Chain A"/>
    <property type="match status" value="2"/>
</dbReference>
<accession>A0A930XUF7</accession>
<dbReference type="PROSITE" id="PS50035">
    <property type="entry name" value="PLD"/>
    <property type="match status" value="2"/>
</dbReference>
<evidence type="ECO:0000259" key="1">
    <source>
        <dbReference type="PROSITE" id="PS50035"/>
    </source>
</evidence>
<gene>
    <name evidence="2" type="ORF">IR213_08045</name>
</gene>
<feature type="domain" description="PLD phosphodiesterase" evidence="1">
    <location>
        <begin position="109"/>
        <end position="136"/>
    </location>
</feature>
<dbReference type="GO" id="GO:0030572">
    <property type="term" value="F:phosphatidyltransferase activity"/>
    <property type="evidence" value="ECO:0007669"/>
    <property type="project" value="UniProtKB-ARBA"/>
</dbReference>
<reference evidence="2" key="1">
    <citation type="submission" date="2020-11" db="EMBL/GenBank/DDBJ databases">
        <title>Genome of Flavobacterium soyangense.</title>
        <authorList>
            <person name="Liu Q."/>
            <person name="Xin Y.-H."/>
        </authorList>
    </citation>
    <scope>NUCLEOTIDE SEQUENCE</scope>
    <source>
        <strain evidence="2">CGMCC 1.13493</strain>
    </source>
</reference>
<dbReference type="AlphaFoldDB" id="A0A930XUF7"/>
<dbReference type="GO" id="GO:0032049">
    <property type="term" value="P:cardiolipin biosynthetic process"/>
    <property type="evidence" value="ECO:0007669"/>
    <property type="project" value="UniProtKB-ARBA"/>
</dbReference>
<dbReference type="InterPro" id="IPR001736">
    <property type="entry name" value="PLipase_D/transphosphatidylase"/>
</dbReference>
<name>A0A930XUF7_9FLAO</name>
<dbReference type="Pfam" id="PF13091">
    <property type="entry name" value="PLDc_2"/>
    <property type="match status" value="2"/>
</dbReference>
<protein>
    <recommendedName>
        <fullName evidence="1">PLD phosphodiesterase domain-containing protein</fullName>
    </recommendedName>
</protein>
<evidence type="ECO:0000313" key="3">
    <source>
        <dbReference type="Proteomes" id="UP000646211"/>
    </source>
</evidence>
<dbReference type="PANTHER" id="PTHR21248">
    <property type="entry name" value="CARDIOLIPIN SYNTHASE"/>
    <property type="match status" value="1"/>
</dbReference>
<sequence length="387" mass="44575">MQNNKTTLSTTKFAVLVHSGEDYFSRLERIILETQSEIHIQTYIFDYDTIGKKIITALKIAASRNVKIYILIDGFGSFSFPEEVIKELNETGINIRFFSPFFSANSLYIGRRLHHKIVVADSKIALIGGINIADKYRGTPTALPWLDYAVELNDEKIALSLQKLCSDIYLRKRIIRRKEIKSVIGTAEQFTISVLQNDWLKRKNEIYNAYIKNIGNAKKEIIIVGSYFLPGKKLLNSLKKASRNGVKIKLILSGISDIPMARRASCHLYAKLLKYNVELYEWKKSILHGKIAVIDNNWTTIGSFNLNNLSSFASIEMNVGINSAEFANNYLLHLNEIMEQCEKITPETLKVRYNLTSKFTNWVSYWTTRTIEIVVTYLPHKRFRKFY</sequence>
<dbReference type="InterPro" id="IPR025202">
    <property type="entry name" value="PLD-like_dom"/>
</dbReference>
<dbReference type="EMBL" id="JADHEC010000014">
    <property type="protein sequence ID" value="MBF2708540.1"/>
    <property type="molecule type" value="Genomic_DNA"/>
</dbReference>
<proteinExistence type="predicted"/>
<evidence type="ECO:0000313" key="2">
    <source>
        <dbReference type="EMBL" id="MBF2708540.1"/>
    </source>
</evidence>
<organism evidence="2 3">
    <name type="scientific">Flavobacterium soyangense</name>
    <dbReference type="NCBI Taxonomy" id="2023265"/>
    <lineage>
        <taxon>Bacteria</taxon>
        <taxon>Pseudomonadati</taxon>
        <taxon>Bacteroidota</taxon>
        <taxon>Flavobacteriia</taxon>
        <taxon>Flavobacteriales</taxon>
        <taxon>Flavobacteriaceae</taxon>
        <taxon>Flavobacterium</taxon>
    </lineage>
</organism>
<comment type="caution">
    <text evidence="2">The sequence shown here is derived from an EMBL/GenBank/DDBJ whole genome shotgun (WGS) entry which is preliminary data.</text>
</comment>
<dbReference type="SMART" id="SM00155">
    <property type="entry name" value="PLDc"/>
    <property type="match status" value="2"/>
</dbReference>
<dbReference type="PANTHER" id="PTHR21248:SF22">
    <property type="entry name" value="PHOSPHOLIPASE D"/>
    <property type="match status" value="1"/>
</dbReference>
<feature type="domain" description="PLD phosphodiesterase" evidence="1">
    <location>
        <begin position="283"/>
        <end position="310"/>
    </location>
</feature>
<dbReference type="CDD" id="cd09110">
    <property type="entry name" value="PLDc_CLS_1"/>
    <property type="match status" value="1"/>
</dbReference>
<dbReference type="SUPFAM" id="SSF56024">
    <property type="entry name" value="Phospholipase D/nuclease"/>
    <property type="match status" value="2"/>
</dbReference>